<evidence type="ECO:0000313" key="2">
    <source>
        <dbReference type="EMBL" id="SHE39233.1"/>
    </source>
</evidence>
<keyword evidence="3" id="KW-1185">Reference proteome</keyword>
<dbReference type="Proteomes" id="UP000184287">
    <property type="component" value="Unassembled WGS sequence"/>
</dbReference>
<evidence type="ECO:0000313" key="3">
    <source>
        <dbReference type="Proteomes" id="UP000184287"/>
    </source>
</evidence>
<dbReference type="Pfam" id="PF00970">
    <property type="entry name" value="FAD_binding_6"/>
    <property type="match status" value="1"/>
</dbReference>
<dbReference type="EMBL" id="FQUQ01000001">
    <property type="protein sequence ID" value="SHE39233.1"/>
    <property type="molecule type" value="Genomic_DNA"/>
</dbReference>
<dbReference type="PROSITE" id="PS51384">
    <property type="entry name" value="FAD_FR"/>
    <property type="match status" value="1"/>
</dbReference>
<dbReference type="STRING" id="288992.SAMN04488522_10176"/>
<accession>A0A1M4T435</accession>
<feature type="domain" description="FAD-binding FR-type" evidence="1">
    <location>
        <begin position="17"/>
        <end position="115"/>
    </location>
</feature>
<dbReference type="OrthoDB" id="9814826at2"/>
<evidence type="ECO:0000259" key="1">
    <source>
        <dbReference type="PROSITE" id="PS51384"/>
    </source>
</evidence>
<gene>
    <name evidence="2" type="ORF">SAMN04488522_10176</name>
</gene>
<name>A0A1M4T435_9SPHI</name>
<dbReference type="InterPro" id="IPR017927">
    <property type="entry name" value="FAD-bd_FR_type"/>
</dbReference>
<dbReference type="RefSeq" id="WP_073225982.1">
    <property type="nucleotide sequence ID" value="NZ_FQUQ01000001.1"/>
</dbReference>
<dbReference type="InterPro" id="IPR017938">
    <property type="entry name" value="Riboflavin_synthase-like_b-brl"/>
</dbReference>
<dbReference type="SUPFAM" id="SSF63380">
    <property type="entry name" value="Riboflavin synthase domain-like"/>
    <property type="match status" value="1"/>
</dbReference>
<dbReference type="AlphaFoldDB" id="A0A1M4T435"/>
<organism evidence="2 3">
    <name type="scientific">Pedobacter caeni</name>
    <dbReference type="NCBI Taxonomy" id="288992"/>
    <lineage>
        <taxon>Bacteria</taxon>
        <taxon>Pseudomonadati</taxon>
        <taxon>Bacteroidota</taxon>
        <taxon>Sphingobacteriia</taxon>
        <taxon>Sphingobacteriales</taxon>
        <taxon>Sphingobacteriaceae</taxon>
        <taxon>Pedobacter</taxon>
    </lineage>
</organism>
<dbReference type="GO" id="GO:0016491">
    <property type="term" value="F:oxidoreductase activity"/>
    <property type="evidence" value="ECO:0007669"/>
    <property type="project" value="InterPro"/>
</dbReference>
<reference evidence="3" key="1">
    <citation type="submission" date="2016-11" db="EMBL/GenBank/DDBJ databases">
        <authorList>
            <person name="Varghese N."/>
            <person name="Submissions S."/>
        </authorList>
    </citation>
    <scope>NUCLEOTIDE SEQUENCE [LARGE SCALE GENOMIC DNA]</scope>
    <source>
        <strain evidence="3">DSM 16990</strain>
    </source>
</reference>
<sequence length="237" mass="27276">MPNAPKWIFDVAERLLPKLPLMEVAHLELLSPSVRKIRFSGDFRNLNYKVGSYIDFRVGEKEVRRYTASYADNKNGILELIVHLHGEGSGSKFMKNLKVGDKVDNNQPRTYRYYDESAEKLVIFGDETSLGLARSFLPVLKKNNQKFKFIFELDDENKAIPELLGLENCIVFPKKGSFRKEEWVSELPIIKTLDWQEANFVLTGNVKSAQTFRRVIKAKTNGNVYLHGYWLEGKNGL</sequence>
<protein>
    <submittedName>
        <fullName evidence="2">Oxidoreductase FAD-binding domain-containing protein</fullName>
    </submittedName>
</protein>
<proteinExistence type="predicted"/>
<dbReference type="InterPro" id="IPR008333">
    <property type="entry name" value="Cbr1-like_FAD-bd_dom"/>
</dbReference>
<dbReference type="Gene3D" id="2.40.30.10">
    <property type="entry name" value="Translation factors"/>
    <property type="match status" value="1"/>
</dbReference>